<dbReference type="RefSeq" id="WP_242627180.1">
    <property type="nucleotide sequence ID" value="NZ_JBHLWO010000002.1"/>
</dbReference>
<accession>A0ABV6HKQ7</accession>
<name>A0ABV6HKQ7_9SPHI</name>
<protein>
    <submittedName>
        <fullName evidence="2">DUF4261 domain-containing protein</fullName>
    </submittedName>
</protein>
<gene>
    <name evidence="2" type="ORF">ACFFI0_14225</name>
</gene>
<proteinExistence type="predicted"/>
<dbReference type="Proteomes" id="UP001589774">
    <property type="component" value="Unassembled WGS sequence"/>
</dbReference>
<organism evidence="2 3">
    <name type="scientific">Olivibacter oleidegradans</name>
    <dbReference type="NCBI Taxonomy" id="760123"/>
    <lineage>
        <taxon>Bacteria</taxon>
        <taxon>Pseudomonadati</taxon>
        <taxon>Bacteroidota</taxon>
        <taxon>Sphingobacteriia</taxon>
        <taxon>Sphingobacteriales</taxon>
        <taxon>Sphingobacteriaceae</taxon>
        <taxon>Olivibacter</taxon>
    </lineage>
</organism>
<reference evidence="2 3" key="1">
    <citation type="submission" date="2024-09" db="EMBL/GenBank/DDBJ databases">
        <authorList>
            <person name="Sun Q."/>
            <person name="Mori K."/>
        </authorList>
    </citation>
    <scope>NUCLEOTIDE SEQUENCE [LARGE SCALE GENOMIC DNA]</scope>
    <source>
        <strain evidence="2 3">CCM 7765</strain>
    </source>
</reference>
<dbReference type="Pfam" id="PF14080">
    <property type="entry name" value="DUF4261"/>
    <property type="match status" value="1"/>
</dbReference>
<comment type="caution">
    <text evidence="2">The sequence shown here is derived from an EMBL/GenBank/DDBJ whole genome shotgun (WGS) entry which is preliminary data.</text>
</comment>
<evidence type="ECO:0000313" key="3">
    <source>
        <dbReference type="Proteomes" id="UP001589774"/>
    </source>
</evidence>
<dbReference type="InterPro" id="IPR025357">
    <property type="entry name" value="DUF4261"/>
</dbReference>
<sequence length="261" mass="29683">MGILSFLNREKRIESSTSAIILGIVLLKEATMVLDEVLWLLQSEFKTKMVEHERGEEMMVLTIADYQIVIAPICGNIPDDEVNEIARYNYYWPNAIEETAEHNGHIIISLINAGKNALKENLLFSKVVCAILKSSNSLGFYMGGRTLLLEKDFYLNNAIGASEDRLPLYNWIYFGLRQLGTKQSIYTYGLSDFGKQEMEIINSEKTFEELNALMYNIVHYVLVSNVHLKSGEMVGLSWNEKFTISKSKGKFVHGTTLKISY</sequence>
<keyword evidence="3" id="KW-1185">Reference proteome</keyword>
<evidence type="ECO:0000259" key="1">
    <source>
        <dbReference type="Pfam" id="PF14080"/>
    </source>
</evidence>
<dbReference type="EMBL" id="JBHLWO010000002">
    <property type="protein sequence ID" value="MFC0319473.1"/>
    <property type="molecule type" value="Genomic_DNA"/>
</dbReference>
<feature type="domain" description="DUF4261" evidence="1">
    <location>
        <begin position="186"/>
        <end position="259"/>
    </location>
</feature>
<evidence type="ECO:0000313" key="2">
    <source>
        <dbReference type="EMBL" id="MFC0319473.1"/>
    </source>
</evidence>